<reference evidence="2" key="1">
    <citation type="journal article" date="2010" name="Nature">
        <title>The Amphimedon queenslandica genome and the evolution of animal complexity.</title>
        <authorList>
            <person name="Srivastava M."/>
            <person name="Simakov O."/>
            <person name="Chapman J."/>
            <person name="Fahey B."/>
            <person name="Gauthier M.E."/>
            <person name="Mitros T."/>
            <person name="Richards G.S."/>
            <person name="Conaco C."/>
            <person name="Dacre M."/>
            <person name="Hellsten U."/>
            <person name="Larroux C."/>
            <person name="Putnam N.H."/>
            <person name="Stanke M."/>
            <person name="Adamska M."/>
            <person name="Darling A."/>
            <person name="Degnan S.M."/>
            <person name="Oakley T.H."/>
            <person name="Plachetzki D.C."/>
            <person name="Zhai Y."/>
            <person name="Adamski M."/>
            <person name="Calcino A."/>
            <person name="Cummins S.F."/>
            <person name="Goodstein D.M."/>
            <person name="Harris C."/>
            <person name="Jackson D.J."/>
            <person name="Leys S.P."/>
            <person name="Shu S."/>
            <person name="Woodcroft B.J."/>
            <person name="Vervoort M."/>
            <person name="Kosik K.S."/>
            <person name="Manning G."/>
            <person name="Degnan B.M."/>
            <person name="Rokhsar D.S."/>
        </authorList>
    </citation>
    <scope>NUCLEOTIDE SEQUENCE [LARGE SCALE GENOMIC DNA]</scope>
</reference>
<keyword evidence="2" id="KW-1185">Reference proteome</keyword>
<evidence type="ECO:0000313" key="1">
    <source>
        <dbReference type="EnsemblMetazoa" id="XP_019851905.1"/>
    </source>
</evidence>
<gene>
    <name evidence="1" type="primary">109581875</name>
</gene>
<proteinExistence type="predicted"/>
<sequence>MPSSWWEYLTFWPRYFYRPWWQYLSFWPRYFFRAWRPTAVTEFSSAYQYDGGEKGLNVTKEENSMINHNNAQNVEQLTSENDTQIKSNSPVGLIEPVQKITIDQEDFGAEGVAECFQEWFNVIETQDIEQQLMFCQLFQTTFDLCRTLFIGKIKEPFFALTELTDDENESSTINIKRKKHLENVSKAHKLLLMHSFNELQNADLFQVVKKVKGSLSDKQCKCLVTQEEDLTVEAVKICWKMQMLPTPMFVCQPKVFKDQWHETHYDSWGDDSTNDLVYYRPVLMNSAGGSIAYKGLVGSKSKLSDGILNNHDEDDDDFADNCQKLMEILPVISSSKQIPMHFKAQVDELLKAAKKIQY</sequence>
<reference evidence="1" key="2">
    <citation type="submission" date="2024-06" db="UniProtKB">
        <authorList>
            <consortium name="EnsemblMetazoa"/>
        </authorList>
    </citation>
    <scope>IDENTIFICATION</scope>
</reference>
<evidence type="ECO:0000313" key="2">
    <source>
        <dbReference type="Proteomes" id="UP000007879"/>
    </source>
</evidence>
<accession>A0AAN0J4H7</accession>
<dbReference type="AlphaFoldDB" id="A0AAN0J4H7"/>
<organism evidence="1 2">
    <name type="scientific">Amphimedon queenslandica</name>
    <name type="common">Sponge</name>
    <dbReference type="NCBI Taxonomy" id="400682"/>
    <lineage>
        <taxon>Eukaryota</taxon>
        <taxon>Metazoa</taxon>
        <taxon>Porifera</taxon>
        <taxon>Demospongiae</taxon>
        <taxon>Heteroscleromorpha</taxon>
        <taxon>Haplosclerida</taxon>
        <taxon>Niphatidae</taxon>
        <taxon>Amphimedon</taxon>
    </lineage>
</organism>
<name>A0AAN0J4H7_AMPQE</name>
<protein>
    <submittedName>
        <fullName evidence="1">Uncharacterized protein</fullName>
    </submittedName>
</protein>
<dbReference type="KEGG" id="aqu:109581875"/>
<dbReference type="Proteomes" id="UP000007879">
    <property type="component" value="Unassembled WGS sequence"/>
</dbReference>
<dbReference type="EnsemblMetazoa" id="XM_019996346.1">
    <property type="protein sequence ID" value="XP_019851905.1"/>
    <property type="gene ID" value="LOC109581875"/>
</dbReference>